<dbReference type="InterPro" id="IPR002018">
    <property type="entry name" value="CarbesteraseB"/>
</dbReference>
<feature type="domain" description="Carboxylesterase type B" evidence="5">
    <location>
        <begin position="390"/>
        <end position="474"/>
    </location>
</feature>
<dbReference type="OrthoDB" id="408631at2759"/>
<dbReference type="PANTHER" id="PTHR43918">
    <property type="entry name" value="ACETYLCHOLINESTERASE"/>
    <property type="match status" value="1"/>
</dbReference>
<dbReference type="Gene3D" id="3.40.50.1820">
    <property type="entry name" value="alpha/beta hydrolase"/>
    <property type="match status" value="2"/>
</dbReference>
<feature type="domain" description="Carboxylesterase type B" evidence="5">
    <location>
        <begin position="36"/>
        <end position="376"/>
    </location>
</feature>
<comment type="similarity">
    <text evidence="1">Belongs to the type-B carboxylesterase/lipase family.</text>
</comment>
<comment type="caution">
    <text evidence="6">The sequence shown here is derived from an EMBL/GenBank/DDBJ whole genome shotgun (WGS) entry which is preliminary data.</text>
</comment>
<dbReference type="Proteomes" id="UP001152607">
    <property type="component" value="Unassembled WGS sequence"/>
</dbReference>
<evidence type="ECO:0000313" key="7">
    <source>
        <dbReference type="Proteomes" id="UP001152607"/>
    </source>
</evidence>
<dbReference type="PANTHER" id="PTHR43918:SF4">
    <property type="entry name" value="CARBOXYLIC ESTER HYDROLASE"/>
    <property type="match status" value="1"/>
</dbReference>
<protein>
    <recommendedName>
        <fullName evidence="5">Carboxylesterase type B domain-containing protein</fullName>
    </recommendedName>
</protein>
<feature type="region of interest" description="Disordered" evidence="3">
    <location>
        <begin position="67"/>
        <end position="86"/>
    </location>
</feature>
<gene>
    <name evidence="6" type="ORF">PDIGIT_LOCUS133</name>
</gene>
<keyword evidence="2" id="KW-0378">Hydrolase</keyword>
<organism evidence="6 7">
    <name type="scientific">Periconia digitata</name>
    <dbReference type="NCBI Taxonomy" id="1303443"/>
    <lineage>
        <taxon>Eukaryota</taxon>
        <taxon>Fungi</taxon>
        <taxon>Dikarya</taxon>
        <taxon>Ascomycota</taxon>
        <taxon>Pezizomycotina</taxon>
        <taxon>Dothideomycetes</taxon>
        <taxon>Pleosporomycetidae</taxon>
        <taxon>Pleosporales</taxon>
        <taxon>Massarineae</taxon>
        <taxon>Periconiaceae</taxon>
        <taxon>Periconia</taxon>
    </lineage>
</organism>
<accession>A0A9W4U1G8</accession>
<keyword evidence="7" id="KW-1185">Reference proteome</keyword>
<dbReference type="InterPro" id="IPR050654">
    <property type="entry name" value="AChE-related_enzymes"/>
</dbReference>
<evidence type="ECO:0000256" key="1">
    <source>
        <dbReference type="ARBA" id="ARBA00005964"/>
    </source>
</evidence>
<evidence type="ECO:0000256" key="4">
    <source>
        <dbReference type="SAM" id="SignalP"/>
    </source>
</evidence>
<sequence>MKLSLSPLLSVAATVAANQATYSGINANDNLDVVTLTGSYTSLVDSDFPNTRQFRSVAFAEPPVNERRFLPPQKLPPSSEHHYSPELPPSCPQFISATPSFMNQYLGSGALIDNGNSSHTSGESGVNTSEDCLHLAVWTPKTATSDSKLPVLFWIYGGGFTSGGINTPYYDAAAWVEKSQSHIIVSTNWRVSIIGFPNAQDLEDQNLGLLDQRMALEWVRDNIEAFGGDPSAITQMGQSAGSMSIDAAAHAFHQDPISRASILLSGTVAMGLPIMDQTFSNFTFVAKQLGCGKNNTISEIDCMRAVPFQDIVNIVGKYVDSQSQPPLTFTPVLDERIVFSDYAARFREGKVARVPTILANTANEASSFAPFDPSNPNVGPPQELLTPVNLQLFVCPTWQFTLARNELDIPVYRYQFAGVFPDTTPLSWTGAFHGSDIPMLFGTYEKVKGLGDSTELEIETSRAMQDYILAFVKDPVLGPPALGWETTSSQGGRVARFGAAGKAVQYVDAAEIDGACYGVGEYNPFP</sequence>
<feature type="signal peptide" evidence="4">
    <location>
        <begin position="1"/>
        <end position="17"/>
    </location>
</feature>
<keyword evidence="4" id="KW-0732">Signal</keyword>
<name>A0A9W4U1G8_9PLEO</name>
<evidence type="ECO:0000313" key="6">
    <source>
        <dbReference type="EMBL" id="CAI6228808.1"/>
    </source>
</evidence>
<dbReference type="EMBL" id="CAOQHR010000001">
    <property type="protein sequence ID" value="CAI6228808.1"/>
    <property type="molecule type" value="Genomic_DNA"/>
</dbReference>
<dbReference type="Pfam" id="PF00135">
    <property type="entry name" value="COesterase"/>
    <property type="match status" value="2"/>
</dbReference>
<dbReference type="AlphaFoldDB" id="A0A9W4U1G8"/>
<evidence type="ECO:0000256" key="2">
    <source>
        <dbReference type="ARBA" id="ARBA00022801"/>
    </source>
</evidence>
<evidence type="ECO:0000259" key="5">
    <source>
        <dbReference type="Pfam" id="PF00135"/>
    </source>
</evidence>
<feature type="chain" id="PRO_5040878851" description="Carboxylesterase type B domain-containing protein" evidence="4">
    <location>
        <begin position="18"/>
        <end position="526"/>
    </location>
</feature>
<dbReference type="InterPro" id="IPR029058">
    <property type="entry name" value="AB_hydrolase_fold"/>
</dbReference>
<dbReference type="GO" id="GO:0052689">
    <property type="term" value="F:carboxylic ester hydrolase activity"/>
    <property type="evidence" value="ECO:0007669"/>
    <property type="project" value="TreeGrafter"/>
</dbReference>
<reference evidence="6" key="1">
    <citation type="submission" date="2023-01" db="EMBL/GenBank/DDBJ databases">
        <authorList>
            <person name="Van Ghelder C."/>
            <person name="Rancurel C."/>
        </authorList>
    </citation>
    <scope>NUCLEOTIDE SEQUENCE</scope>
    <source>
        <strain evidence="6">CNCM I-4278</strain>
    </source>
</reference>
<dbReference type="SUPFAM" id="SSF53474">
    <property type="entry name" value="alpha/beta-Hydrolases"/>
    <property type="match status" value="1"/>
</dbReference>
<proteinExistence type="inferred from homology"/>
<evidence type="ECO:0000256" key="3">
    <source>
        <dbReference type="SAM" id="MobiDB-lite"/>
    </source>
</evidence>